<dbReference type="Pfam" id="PF04397">
    <property type="entry name" value="LytTR"/>
    <property type="match status" value="1"/>
</dbReference>
<evidence type="ECO:0000313" key="4">
    <source>
        <dbReference type="EMBL" id="RKN77952.1"/>
    </source>
</evidence>
<feature type="domain" description="Response regulatory" evidence="2">
    <location>
        <begin position="4"/>
        <end position="115"/>
    </location>
</feature>
<dbReference type="InterPro" id="IPR011006">
    <property type="entry name" value="CheY-like_superfamily"/>
</dbReference>
<dbReference type="PANTHER" id="PTHR37299:SF1">
    <property type="entry name" value="STAGE 0 SPORULATION PROTEIN A HOMOLOG"/>
    <property type="match status" value="1"/>
</dbReference>
<dbReference type="SUPFAM" id="SSF52172">
    <property type="entry name" value="CheY-like"/>
    <property type="match status" value="1"/>
</dbReference>
<evidence type="ECO:0000313" key="5">
    <source>
        <dbReference type="Proteomes" id="UP000276603"/>
    </source>
</evidence>
<evidence type="ECO:0000259" key="2">
    <source>
        <dbReference type="PROSITE" id="PS50110"/>
    </source>
</evidence>
<dbReference type="InterPro" id="IPR007492">
    <property type="entry name" value="LytTR_DNA-bd_dom"/>
</dbReference>
<evidence type="ECO:0000259" key="3">
    <source>
        <dbReference type="PROSITE" id="PS50930"/>
    </source>
</evidence>
<dbReference type="Gene3D" id="2.40.50.1020">
    <property type="entry name" value="LytTr DNA-binding domain"/>
    <property type="match status" value="1"/>
</dbReference>
<dbReference type="PANTHER" id="PTHR37299">
    <property type="entry name" value="TRANSCRIPTIONAL REGULATOR-RELATED"/>
    <property type="match status" value="1"/>
</dbReference>
<gene>
    <name evidence="4" type="ORF">D7Z94_22305</name>
</gene>
<comment type="caution">
    <text evidence="4">The sequence shown here is derived from an EMBL/GenBank/DDBJ whole genome shotgun (WGS) entry which is preliminary data.</text>
</comment>
<feature type="domain" description="HTH LytTR-type" evidence="3">
    <location>
        <begin position="138"/>
        <end position="233"/>
    </location>
</feature>
<dbReference type="Proteomes" id="UP000276603">
    <property type="component" value="Unassembled WGS sequence"/>
</dbReference>
<dbReference type="OrthoDB" id="2168082at2"/>
<dbReference type="GO" id="GO:0000156">
    <property type="term" value="F:phosphorelay response regulator activity"/>
    <property type="evidence" value="ECO:0007669"/>
    <property type="project" value="InterPro"/>
</dbReference>
<proteinExistence type="predicted"/>
<dbReference type="Gene3D" id="3.40.50.2300">
    <property type="match status" value="1"/>
</dbReference>
<dbReference type="PROSITE" id="PS50110">
    <property type="entry name" value="RESPONSE_REGULATORY"/>
    <property type="match status" value="1"/>
</dbReference>
<dbReference type="InterPro" id="IPR001789">
    <property type="entry name" value="Sig_transdc_resp-reg_receiver"/>
</dbReference>
<dbReference type="PROSITE" id="PS50930">
    <property type="entry name" value="HTH_LYTTR"/>
    <property type="match status" value="1"/>
</dbReference>
<dbReference type="Pfam" id="PF00072">
    <property type="entry name" value="Response_reg"/>
    <property type="match status" value="1"/>
</dbReference>
<keyword evidence="4" id="KW-0238">DNA-binding</keyword>
<dbReference type="SMART" id="SM00850">
    <property type="entry name" value="LytTR"/>
    <property type="match status" value="1"/>
</dbReference>
<dbReference type="EMBL" id="RBCJ01000005">
    <property type="protein sequence ID" value="RKN77952.1"/>
    <property type="molecule type" value="Genomic_DNA"/>
</dbReference>
<keyword evidence="1" id="KW-0597">Phosphoprotein</keyword>
<keyword evidence="5" id="KW-1185">Reference proteome</keyword>
<organism evidence="4 5">
    <name type="scientific">Ulvibacterium marinum</name>
    <dbReference type="NCBI Taxonomy" id="2419782"/>
    <lineage>
        <taxon>Bacteria</taxon>
        <taxon>Pseudomonadati</taxon>
        <taxon>Bacteroidota</taxon>
        <taxon>Flavobacteriia</taxon>
        <taxon>Flavobacteriales</taxon>
        <taxon>Flavobacteriaceae</taxon>
        <taxon>Ulvibacterium</taxon>
    </lineage>
</organism>
<dbReference type="AlphaFoldDB" id="A0A3B0BY36"/>
<name>A0A3B0BY36_9FLAO</name>
<protein>
    <submittedName>
        <fullName evidence="4">DNA-binding response regulator</fullName>
    </submittedName>
</protein>
<sequence length="235" mass="27127">MKYKCVIVDDEALARGLIKKHLTQLDDFELIASCASAIEASKILKEEKVDLLFLDIEMPVLKGTDFFKNLIHKPKVIFTTAYRDFALEGFELSAVDYLLKPISFARFFKAIEKFLEHIQNSTVLGEGANVTKKDYVFVRKDRKQVKVFFDDILCIESVRDYIKIICGKDNHLVKQSLKSFEQTLDNRFLRTHRSYIVNLHKVTAYTKQDIEIGKLEIPIGKSYSSSVFKSLEELN</sequence>
<accession>A0A3B0BY36</accession>
<evidence type="ECO:0000256" key="1">
    <source>
        <dbReference type="PROSITE-ProRule" id="PRU00169"/>
    </source>
</evidence>
<dbReference type="GO" id="GO:0003677">
    <property type="term" value="F:DNA binding"/>
    <property type="evidence" value="ECO:0007669"/>
    <property type="project" value="UniProtKB-KW"/>
</dbReference>
<feature type="modified residue" description="4-aspartylphosphate" evidence="1">
    <location>
        <position position="55"/>
    </location>
</feature>
<dbReference type="SMART" id="SM00448">
    <property type="entry name" value="REC"/>
    <property type="match status" value="1"/>
</dbReference>
<reference evidence="4 5" key="1">
    <citation type="submission" date="2018-10" db="EMBL/GenBank/DDBJ databases">
        <title>Ulvibacterium marinum gen. nov., sp. nov., a novel marine bacterium of the family Flavobacteriaceae, isolated from a culture of the green alga Ulva prolifera.</title>
        <authorList>
            <person name="Zhang Z."/>
        </authorList>
    </citation>
    <scope>NUCLEOTIDE SEQUENCE [LARGE SCALE GENOMIC DNA]</scope>
    <source>
        <strain evidence="4 5">CCMM003</strain>
    </source>
</reference>
<dbReference type="InterPro" id="IPR046947">
    <property type="entry name" value="LytR-like"/>
</dbReference>
<dbReference type="RefSeq" id="WP_120713849.1">
    <property type="nucleotide sequence ID" value="NZ_RBCJ01000005.1"/>
</dbReference>